<comment type="similarity">
    <text evidence="1">Belongs to the AfsR/DnrI/RedD regulatory family.</text>
</comment>
<evidence type="ECO:0000313" key="8">
    <source>
        <dbReference type="Proteomes" id="UP000198504"/>
    </source>
</evidence>
<dbReference type="Gene3D" id="1.10.10.10">
    <property type="entry name" value="Winged helix-like DNA-binding domain superfamily/Winged helix DNA-binding domain"/>
    <property type="match status" value="1"/>
</dbReference>
<dbReference type="Pfam" id="PF13191">
    <property type="entry name" value="AAA_16"/>
    <property type="match status" value="1"/>
</dbReference>
<organism evidence="7 8">
    <name type="scientific">Microlunatus flavus</name>
    <dbReference type="NCBI Taxonomy" id="1036181"/>
    <lineage>
        <taxon>Bacteria</taxon>
        <taxon>Bacillati</taxon>
        <taxon>Actinomycetota</taxon>
        <taxon>Actinomycetes</taxon>
        <taxon>Propionibacteriales</taxon>
        <taxon>Propionibacteriaceae</taxon>
        <taxon>Microlunatus</taxon>
    </lineage>
</organism>
<keyword evidence="4" id="KW-0804">Transcription</keyword>
<dbReference type="InterPro" id="IPR051677">
    <property type="entry name" value="AfsR-DnrI-RedD_regulator"/>
</dbReference>
<dbReference type="InterPro" id="IPR011990">
    <property type="entry name" value="TPR-like_helical_dom_sf"/>
</dbReference>
<dbReference type="CDD" id="cd15831">
    <property type="entry name" value="BTAD"/>
    <property type="match status" value="1"/>
</dbReference>
<dbReference type="GO" id="GO:0000160">
    <property type="term" value="P:phosphorelay signal transduction system"/>
    <property type="evidence" value="ECO:0007669"/>
    <property type="project" value="InterPro"/>
</dbReference>
<dbReference type="GO" id="GO:0006355">
    <property type="term" value="P:regulation of DNA-templated transcription"/>
    <property type="evidence" value="ECO:0007669"/>
    <property type="project" value="InterPro"/>
</dbReference>
<dbReference type="CDD" id="cd00383">
    <property type="entry name" value="trans_reg_C"/>
    <property type="match status" value="1"/>
</dbReference>
<keyword evidence="2" id="KW-0805">Transcription regulation</keyword>
<dbReference type="InterPro" id="IPR016032">
    <property type="entry name" value="Sig_transdc_resp-reg_C-effctor"/>
</dbReference>
<dbReference type="PANTHER" id="PTHR35807">
    <property type="entry name" value="TRANSCRIPTIONAL REGULATOR REDD-RELATED"/>
    <property type="match status" value="1"/>
</dbReference>
<reference evidence="8" key="1">
    <citation type="submission" date="2016-10" db="EMBL/GenBank/DDBJ databases">
        <authorList>
            <person name="Varghese N."/>
            <person name="Submissions S."/>
        </authorList>
    </citation>
    <scope>NUCLEOTIDE SEQUENCE [LARGE SCALE GENOMIC DNA]</scope>
    <source>
        <strain evidence="8">CGMCC 4.6856</strain>
    </source>
</reference>
<dbReference type="AlphaFoldDB" id="A0A1H9AT19"/>
<keyword evidence="3 5" id="KW-0238">DNA-binding</keyword>
<dbReference type="InterPro" id="IPR005158">
    <property type="entry name" value="BTAD"/>
</dbReference>
<sequence length="1143" mass="120145">MQVEVLGPCRVTSGADQGGRPVTLGVRKQRSLLAALALHRGRTVPVDTIVELLWGEHPPPGVVATLQTYVAGLRKALEPDRAPRAPATVVVTSGTGYALRLPPTDLDAARFADAVTAVHRRLGPTSSVTAPSRTDAGTLTAAVDELGTALGLWHGEPYADLADAEDARAERARLDELRLVALEDRALARIRLGQHATVAAELESLAAAHPLREHLWALAALALARSGRQADALALIQGVRTVLDDELGLEPGPELRSLQQAILTQDALAAPPAPEAVPVVPRTTAPPPAASPLEGAAAPAWPLVGRAPQLAEALTALEEALAGRTTFVALVGAPGIGKSRLAEEVAAAATSRGVRVLPGRCSQDDGAPPLWPWRTVLAAAGTVNGVGEVDGVDRTSSEDGSPFAVWEGIVDAVRRTAQDRPTLVVLDDLHWADVATLRVLRLLAESPRTVPLMVLCTWRASPPPEGALADAAEMLARAHARRIDLEGLTPDEVGRIVAGLGGAAGRPVPESAVAELTVRTGGNPFFVVEYARLAAERGDPALLVDAEPPAAVQEVLGRRLSRLPDATQEVLRPAAVLGRQFDLGTLCRVLGRSEEGVLDALDPALAADLVAEAGIDAFRFGHALVRDVVYGGLPASRRARWHARAAVAVAGRPGREVETARHWARSGPAHAAEAWRSGVAAAASVRALNAHETRVELLLGAVAAQAGDPAATWTERYETLLDLVDAYRWTNDWARLVPTVVEAIGLADAAGDVVRLARAATAPTVGAIGRSGPSGPLRSAVVDALQRCLELLPAGDGPERCRVLLSLANEQFEDTPPAEREAIVDEAHAMARRLDDWSLRLDANLVGFAATWRPGTAERRLAWAEEAVALATTLGAEQAQVVAATMRAVALGELGRADALWSAVRAAADLAERLHIPFGLLVLESTTLPWAAMASDVGRAAEQLASITALQERMALHEGDDAVGAAQLALLLWQGTPEPDGAADPGHEEPGHEDPVAAVVAELADADGPQLPLASTAAALLLRSGRPDAARRLLAEHPVRTDRDDPASLVNWGLAAEVALRLGDRALAADVLPRLAPYAEMMASWGSSFAIGPVAAFLALAAAALDEREAAAAHAEHALRLAQEWQLPRVTEWLTELRRHHAF</sequence>
<dbReference type="InterPro" id="IPR036388">
    <property type="entry name" value="WH-like_DNA-bd_sf"/>
</dbReference>
<dbReference type="EMBL" id="FOFA01000001">
    <property type="protein sequence ID" value="SEP79972.1"/>
    <property type="molecule type" value="Genomic_DNA"/>
</dbReference>
<dbReference type="STRING" id="1036181.SAMN05421756_101724"/>
<dbReference type="InterPro" id="IPR027417">
    <property type="entry name" value="P-loop_NTPase"/>
</dbReference>
<accession>A0A1H9AT19</accession>
<keyword evidence="8" id="KW-1185">Reference proteome</keyword>
<dbReference type="RefSeq" id="WP_170853968.1">
    <property type="nucleotide sequence ID" value="NZ_FOFA01000001.1"/>
</dbReference>
<dbReference type="Proteomes" id="UP000198504">
    <property type="component" value="Unassembled WGS sequence"/>
</dbReference>
<evidence type="ECO:0000256" key="2">
    <source>
        <dbReference type="ARBA" id="ARBA00023015"/>
    </source>
</evidence>
<evidence type="ECO:0000313" key="7">
    <source>
        <dbReference type="EMBL" id="SEP79972.1"/>
    </source>
</evidence>
<dbReference type="SUPFAM" id="SSF46894">
    <property type="entry name" value="C-terminal effector domain of the bipartite response regulators"/>
    <property type="match status" value="1"/>
</dbReference>
<evidence type="ECO:0000256" key="3">
    <source>
        <dbReference type="ARBA" id="ARBA00023125"/>
    </source>
</evidence>
<evidence type="ECO:0000256" key="1">
    <source>
        <dbReference type="ARBA" id="ARBA00005820"/>
    </source>
</evidence>
<dbReference type="Pfam" id="PF03704">
    <property type="entry name" value="BTAD"/>
    <property type="match status" value="1"/>
</dbReference>
<dbReference type="SUPFAM" id="SSF48452">
    <property type="entry name" value="TPR-like"/>
    <property type="match status" value="1"/>
</dbReference>
<dbReference type="SMART" id="SM01043">
    <property type="entry name" value="BTAD"/>
    <property type="match status" value="1"/>
</dbReference>
<feature type="domain" description="OmpR/PhoB-type" evidence="6">
    <location>
        <begin position="1"/>
        <end position="101"/>
    </location>
</feature>
<proteinExistence type="inferred from homology"/>
<gene>
    <name evidence="7" type="ORF">SAMN05421756_101724</name>
</gene>
<protein>
    <submittedName>
        <fullName evidence="7">Transcriptional regulatory protein, C terminal</fullName>
    </submittedName>
</protein>
<evidence type="ECO:0000256" key="4">
    <source>
        <dbReference type="ARBA" id="ARBA00023163"/>
    </source>
</evidence>
<dbReference type="InterPro" id="IPR041664">
    <property type="entry name" value="AAA_16"/>
</dbReference>
<evidence type="ECO:0000256" key="5">
    <source>
        <dbReference type="PROSITE-ProRule" id="PRU01091"/>
    </source>
</evidence>
<dbReference type="PANTHER" id="PTHR35807:SF1">
    <property type="entry name" value="TRANSCRIPTIONAL REGULATOR REDD"/>
    <property type="match status" value="1"/>
</dbReference>
<dbReference type="Gene3D" id="1.25.40.10">
    <property type="entry name" value="Tetratricopeptide repeat domain"/>
    <property type="match status" value="1"/>
</dbReference>
<dbReference type="InterPro" id="IPR001867">
    <property type="entry name" value="OmpR/PhoB-type_DNA-bd"/>
</dbReference>
<dbReference type="SMART" id="SM00862">
    <property type="entry name" value="Trans_reg_C"/>
    <property type="match status" value="1"/>
</dbReference>
<dbReference type="GO" id="GO:0003677">
    <property type="term" value="F:DNA binding"/>
    <property type="evidence" value="ECO:0007669"/>
    <property type="project" value="UniProtKB-UniRule"/>
</dbReference>
<dbReference type="Gene3D" id="3.40.50.300">
    <property type="entry name" value="P-loop containing nucleotide triphosphate hydrolases"/>
    <property type="match status" value="1"/>
</dbReference>
<dbReference type="Pfam" id="PF00486">
    <property type="entry name" value="Trans_reg_C"/>
    <property type="match status" value="1"/>
</dbReference>
<name>A0A1H9AT19_9ACTN</name>
<feature type="DNA-binding region" description="OmpR/PhoB-type" evidence="5">
    <location>
        <begin position="1"/>
        <end position="101"/>
    </location>
</feature>
<dbReference type="SUPFAM" id="SSF52540">
    <property type="entry name" value="P-loop containing nucleoside triphosphate hydrolases"/>
    <property type="match status" value="1"/>
</dbReference>
<evidence type="ECO:0000259" key="6">
    <source>
        <dbReference type="PROSITE" id="PS51755"/>
    </source>
</evidence>
<dbReference type="PROSITE" id="PS51755">
    <property type="entry name" value="OMPR_PHOB"/>
    <property type="match status" value="1"/>
</dbReference>